<evidence type="ECO:0000256" key="1">
    <source>
        <dbReference type="SAM" id="MobiDB-lite"/>
    </source>
</evidence>
<name>A0ABN9XNP8_9DINO</name>
<accession>A0ABN9XNP8</accession>
<dbReference type="EMBL" id="CAUYUJ010020948">
    <property type="protein sequence ID" value="CAK0901531.1"/>
    <property type="molecule type" value="Genomic_DNA"/>
</dbReference>
<sequence length="324" mass="31820">MAPMAPAEAPQPRRGPGRPGRAGGAAGERAEAVALPEPRAAALLELLRGGGGPATAAGLDGESVRCTLEAVLRQLALGRGAEAGGVRVPAGLWQLEALAAELGRQISRAKAGPGHAESAEPSGAASAGTPDRALRGVGEAAQARWQRALSEAARWKEAELAELSRGPACPELCAQLSAQSEATLAAAMLLLQDGAVPRGPPWRAPPDLARAPAAPAEGGAAVRAVLGALRGGGGGLQAALGPLDLGTARCVLEAAALRAAAAPPAGGGAVGRAARPGAAERWRGAVGAAEAWRRRQPEPLSGAAGLCDFELAAAAMAAGAAAAA</sequence>
<evidence type="ECO:0000313" key="3">
    <source>
        <dbReference type="Proteomes" id="UP001189429"/>
    </source>
</evidence>
<gene>
    <name evidence="2" type="ORF">PCOR1329_LOCUS78454</name>
</gene>
<dbReference type="Proteomes" id="UP001189429">
    <property type="component" value="Unassembled WGS sequence"/>
</dbReference>
<feature type="region of interest" description="Disordered" evidence="1">
    <location>
        <begin position="1"/>
        <end position="31"/>
    </location>
</feature>
<protein>
    <submittedName>
        <fullName evidence="2">Uncharacterized protein</fullName>
    </submittedName>
</protein>
<evidence type="ECO:0000313" key="2">
    <source>
        <dbReference type="EMBL" id="CAK0901531.1"/>
    </source>
</evidence>
<feature type="compositionally biased region" description="Gly residues" evidence="1">
    <location>
        <begin position="17"/>
        <end position="26"/>
    </location>
</feature>
<reference evidence="2" key="1">
    <citation type="submission" date="2023-10" db="EMBL/GenBank/DDBJ databases">
        <authorList>
            <person name="Chen Y."/>
            <person name="Shah S."/>
            <person name="Dougan E. K."/>
            <person name="Thang M."/>
            <person name="Chan C."/>
        </authorList>
    </citation>
    <scope>NUCLEOTIDE SEQUENCE [LARGE SCALE GENOMIC DNA]</scope>
</reference>
<feature type="compositionally biased region" description="Low complexity" evidence="1">
    <location>
        <begin position="1"/>
        <end position="14"/>
    </location>
</feature>
<feature type="compositionally biased region" description="Low complexity" evidence="1">
    <location>
        <begin position="119"/>
        <end position="128"/>
    </location>
</feature>
<organism evidence="2 3">
    <name type="scientific">Prorocentrum cordatum</name>
    <dbReference type="NCBI Taxonomy" id="2364126"/>
    <lineage>
        <taxon>Eukaryota</taxon>
        <taxon>Sar</taxon>
        <taxon>Alveolata</taxon>
        <taxon>Dinophyceae</taxon>
        <taxon>Prorocentrales</taxon>
        <taxon>Prorocentraceae</taxon>
        <taxon>Prorocentrum</taxon>
    </lineage>
</organism>
<comment type="caution">
    <text evidence="2">The sequence shown here is derived from an EMBL/GenBank/DDBJ whole genome shotgun (WGS) entry which is preliminary data.</text>
</comment>
<feature type="region of interest" description="Disordered" evidence="1">
    <location>
        <begin position="109"/>
        <end position="131"/>
    </location>
</feature>
<keyword evidence="3" id="KW-1185">Reference proteome</keyword>
<proteinExistence type="predicted"/>